<comment type="pathway">
    <text evidence="12">Phospholipid metabolism.</text>
</comment>
<evidence type="ECO:0000256" key="11">
    <source>
        <dbReference type="ARBA" id="ARBA00023264"/>
    </source>
</evidence>
<keyword evidence="7 13" id="KW-1133">Transmembrane helix</keyword>
<gene>
    <name evidence="14" type="ORF">TRFO_34131</name>
</gene>
<keyword evidence="11" id="KW-1208">Phospholipid metabolism</keyword>
<keyword evidence="9 13" id="KW-0472">Membrane</keyword>
<keyword evidence="8" id="KW-0443">Lipid metabolism</keyword>
<dbReference type="AlphaFoldDB" id="A0A1J4JPG7"/>
<evidence type="ECO:0000256" key="10">
    <source>
        <dbReference type="ARBA" id="ARBA00023209"/>
    </source>
</evidence>
<reference evidence="14" key="1">
    <citation type="submission" date="2016-10" db="EMBL/GenBank/DDBJ databases">
        <authorList>
            <person name="Benchimol M."/>
            <person name="Almeida L.G."/>
            <person name="Vasconcelos A.T."/>
            <person name="Perreira-Neves A."/>
            <person name="Rosa I.A."/>
            <person name="Tasca T."/>
            <person name="Bogo M.R."/>
            <person name="de Souza W."/>
        </authorList>
    </citation>
    <scope>NUCLEOTIDE SEQUENCE [LARGE SCALE GENOMIC DNA]</scope>
    <source>
        <strain evidence="14">K</strain>
    </source>
</reference>
<evidence type="ECO:0000256" key="5">
    <source>
        <dbReference type="ARBA" id="ARBA00022692"/>
    </source>
</evidence>
<evidence type="ECO:0000256" key="3">
    <source>
        <dbReference type="ARBA" id="ARBA00022516"/>
    </source>
</evidence>
<dbReference type="GO" id="GO:0106245">
    <property type="term" value="F:L-serine-phosphatidylethanolamine phosphatidyltransferase activity"/>
    <property type="evidence" value="ECO:0007669"/>
    <property type="project" value="InterPro"/>
</dbReference>
<accession>A0A1J4JPG7</accession>
<dbReference type="PANTHER" id="PTHR15362:SF7">
    <property type="entry name" value="PHOSPHATIDYLSERINE SYNTHASE 2"/>
    <property type="match status" value="1"/>
</dbReference>
<dbReference type="GO" id="GO:0005789">
    <property type="term" value="C:endoplasmic reticulum membrane"/>
    <property type="evidence" value="ECO:0007669"/>
    <property type="project" value="UniProtKB-SubCell"/>
</dbReference>
<name>A0A1J4JPG7_9EUKA</name>
<keyword evidence="4" id="KW-0808">Transferase</keyword>
<organism evidence="14 15">
    <name type="scientific">Tritrichomonas foetus</name>
    <dbReference type="NCBI Taxonomy" id="1144522"/>
    <lineage>
        <taxon>Eukaryota</taxon>
        <taxon>Metamonada</taxon>
        <taxon>Parabasalia</taxon>
        <taxon>Tritrichomonadida</taxon>
        <taxon>Tritrichomonadidae</taxon>
        <taxon>Tritrichomonas</taxon>
    </lineage>
</organism>
<evidence type="ECO:0000256" key="4">
    <source>
        <dbReference type="ARBA" id="ARBA00022679"/>
    </source>
</evidence>
<evidence type="ECO:0000256" key="8">
    <source>
        <dbReference type="ARBA" id="ARBA00023098"/>
    </source>
</evidence>
<keyword evidence="5 13" id="KW-0812">Transmembrane</keyword>
<dbReference type="GO" id="GO:0006659">
    <property type="term" value="P:phosphatidylserine biosynthetic process"/>
    <property type="evidence" value="ECO:0007669"/>
    <property type="project" value="InterPro"/>
</dbReference>
<feature type="transmembrane region" description="Helical" evidence="13">
    <location>
        <begin position="82"/>
        <end position="104"/>
    </location>
</feature>
<keyword evidence="10" id="KW-0594">Phospholipid biosynthesis</keyword>
<comment type="pathway">
    <text evidence="2">Lipid metabolism.</text>
</comment>
<dbReference type="OrthoDB" id="10265393at2759"/>
<dbReference type="GeneID" id="94844193"/>
<evidence type="ECO:0000313" key="15">
    <source>
        <dbReference type="Proteomes" id="UP000179807"/>
    </source>
</evidence>
<keyword evidence="15" id="KW-1185">Reference proteome</keyword>
<comment type="caution">
    <text evidence="14">The sequence shown here is derived from an EMBL/GenBank/DDBJ whole genome shotgun (WGS) entry which is preliminary data.</text>
</comment>
<feature type="transmembrane region" description="Helical" evidence="13">
    <location>
        <begin position="277"/>
        <end position="297"/>
    </location>
</feature>
<evidence type="ECO:0000256" key="2">
    <source>
        <dbReference type="ARBA" id="ARBA00005189"/>
    </source>
</evidence>
<keyword evidence="3" id="KW-0444">Lipid biosynthesis</keyword>
<evidence type="ECO:0000256" key="1">
    <source>
        <dbReference type="ARBA" id="ARBA00004477"/>
    </source>
</evidence>
<protein>
    <submittedName>
        <fullName evidence="14">Phosphatidylserine synthase 2</fullName>
    </submittedName>
</protein>
<proteinExistence type="predicted"/>
<evidence type="ECO:0000256" key="12">
    <source>
        <dbReference type="ARBA" id="ARBA00025707"/>
    </source>
</evidence>
<feature type="transmembrane region" description="Helical" evidence="13">
    <location>
        <begin position="56"/>
        <end position="76"/>
    </location>
</feature>
<sequence length="404" mass="47433">MEKEFPFPDQGDINILQWHNTSPQFRWLYTPHRYLFIFSFLILFLIVNPKKPTHKLYSFWAFCSVCIASCVQDGPMVRPHPFFWRVVLGFTLTVIVTLLACCYLDREIIRNFLVTITPTAAGDIPPDRDYSMGCTIWDTKNFPDDPLHNVKAVVYDEFMLAHFFGWICKSILLRDTTMCWILSCTFEVVERLLKHWFPNFNECWWDSLILDILLCNGFGIFFGSKLVNNYLVVHQWETRLFSEVKPGKDKFIRFLKQFTPRSYVKYYWQPLKTLKRYFVYVFVMCMVLMFELNIFELKMVLKMTTKNELLIIFMLLHAFIGAPSIFDMYLYAINATNTIGSYAASHILLIMSEFLLVVKSSEGYFTEPTPGWVKITVLAIFAGVFGFPVVWFGIMKKGQKDKTD</sequence>
<comment type="subcellular location">
    <subcellularLocation>
        <location evidence="1">Endoplasmic reticulum membrane</location>
        <topology evidence="1">Multi-pass membrane protein</topology>
    </subcellularLocation>
</comment>
<dbReference type="VEuPathDB" id="TrichDB:TRFO_34131"/>
<dbReference type="RefSeq" id="XP_068352548.1">
    <property type="nucleotide sequence ID" value="XM_068509489.1"/>
</dbReference>
<dbReference type="InterPro" id="IPR004277">
    <property type="entry name" value="PSS"/>
</dbReference>
<evidence type="ECO:0000256" key="7">
    <source>
        <dbReference type="ARBA" id="ARBA00022989"/>
    </source>
</evidence>
<evidence type="ECO:0000256" key="6">
    <source>
        <dbReference type="ARBA" id="ARBA00022824"/>
    </source>
</evidence>
<feature type="transmembrane region" description="Helical" evidence="13">
    <location>
        <begin position="32"/>
        <end position="49"/>
    </location>
</feature>
<evidence type="ECO:0000256" key="13">
    <source>
        <dbReference type="SAM" id="Phobius"/>
    </source>
</evidence>
<evidence type="ECO:0000256" key="9">
    <source>
        <dbReference type="ARBA" id="ARBA00023136"/>
    </source>
</evidence>
<evidence type="ECO:0000313" key="14">
    <source>
        <dbReference type="EMBL" id="OHS99411.1"/>
    </source>
</evidence>
<dbReference type="PANTHER" id="PTHR15362">
    <property type="entry name" value="PHOSPHATIDYLINOSITOL SYNTHASE"/>
    <property type="match status" value="1"/>
</dbReference>
<feature type="transmembrane region" description="Helical" evidence="13">
    <location>
        <begin position="371"/>
        <end position="394"/>
    </location>
</feature>
<feature type="transmembrane region" description="Helical" evidence="13">
    <location>
        <begin position="339"/>
        <end position="359"/>
    </location>
</feature>
<feature type="transmembrane region" description="Helical" evidence="13">
    <location>
        <begin position="309"/>
        <end position="333"/>
    </location>
</feature>
<keyword evidence="6" id="KW-0256">Endoplasmic reticulum</keyword>
<dbReference type="Proteomes" id="UP000179807">
    <property type="component" value="Unassembled WGS sequence"/>
</dbReference>
<dbReference type="EMBL" id="MLAK01001006">
    <property type="protein sequence ID" value="OHS99411.1"/>
    <property type="molecule type" value="Genomic_DNA"/>
</dbReference>
<dbReference type="Pfam" id="PF03034">
    <property type="entry name" value="PSS"/>
    <property type="match status" value="1"/>
</dbReference>